<feature type="domain" description="Reverse transcriptase zinc-binding" evidence="1">
    <location>
        <begin position="205"/>
        <end position="287"/>
    </location>
</feature>
<dbReference type="PANTHER" id="PTHR33116:SF78">
    <property type="entry name" value="OS12G0587133 PROTEIN"/>
    <property type="match status" value="1"/>
</dbReference>
<protein>
    <recommendedName>
        <fullName evidence="1">Reverse transcriptase zinc-binding domain-containing protein</fullName>
    </recommendedName>
</protein>
<dbReference type="Pfam" id="PF13966">
    <property type="entry name" value="zf-RVT"/>
    <property type="match status" value="1"/>
</dbReference>
<evidence type="ECO:0000313" key="3">
    <source>
        <dbReference type="Proteomes" id="UP000823388"/>
    </source>
</evidence>
<dbReference type="InterPro" id="IPR026960">
    <property type="entry name" value="RVT-Znf"/>
</dbReference>
<dbReference type="PANTHER" id="PTHR33116">
    <property type="entry name" value="REVERSE TRANSCRIPTASE ZINC-BINDING DOMAIN-CONTAINING PROTEIN-RELATED-RELATED"/>
    <property type="match status" value="1"/>
</dbReference>
<comment type="caution">
    <text evidence="2">The sequence shown here is derived from an EMBL/GenBank/DDBJ whole genome shotgun (WGS) entry which is preliminary data.</text>
</comment>
<dbReference type="Proteomes" id="UP000823388">
    <property type="component" value="Chromosome 5N"/>
</dbReference>
<gene>
    <name evidence="2" type="ORF">PVAP13_5NG235762</name>
</gene>
<accession>A0A8T0RS34</accession>
<sequence>MSGQTPTIVRTFWWHGIQKDQHKKPMHYRSWDAICKTKNEGGLGIRKLELVNKGMLINTAWRLVYDSNSIVAKIIKAKYFTYASLWTAPTYVPKSTFWALILSIRHHLEKHVTIQLIEGNTSIWNQPWCPMLKDMHNLLNLEQTNYQIPDKISDLWMTNTKEWVACKITTLFGQQTLDVLLQIPLIPGDGPDILCWKPASSVICSSKSAYRVLATEEAANNPPACIPVQSIQQRVKTFAWRLLRLALGTASRVHKKIPSIHEACSRCGNIEDEKHLFFECSFARAIWFASSIGLKVDALPSSERGLHIQIATILQQGPSQATTGMIFSIMWCLWKARNDLRFNNLNWSIDSVT</sequence>
<reference evidence="2" key="1">
    <citation type="submission" date="2020-05" db="EMBL/GenBank/DDBJ databases">
        <title>WGS assembly of Panicum virgatum.</title>
        <authorList>
            <person name="Lovell J.T."/>
            <person name="Jenkins J."/>
            <person name="Shu S."/>
            <person name="Juenger T.E."/>
            <person name="Schmutz J."/>
        </authorList>
    </citation>
    <scope>NUCLEOTIDE SEQUENCE</scope>
    <source>
        <strain evidence="2">AP13</strain>
    </source>
</reference>
<proteinExistence type="predicted"/>
<dbReference type="AlphaFoldDB" id="A0A8T0RS34"/>
<evidence type="ECO:0000259" key="1">
    <source>
        <dbReference type="Pfam" id="PF13966"/>
    </source>
</evidence>
<name>A0A8T0RS34_PANVG</name>
<keyword evidence="3" id="KW-1185">Reference proteome</keyword>
<organism evidence="2 3">
    <name type="scientific">Panicum virgatum</name>
    <name type="common">Blackwell switchgrass</name>
    <dbReference type="NCBI Taxonomy" id="38727"/>
    <lineage>
        <taxon>Eukaryota</taxon>
        <taxon>Viridiplantae</taxon>
        <taxon>Streptophyta</taxon>
        <taxon>Embryophyta</taxon>
        <taxon>Tracheophyta</taxon>
        <taxon>Spermatophyta</taxon>
        <taxon>Magnoliopsida</taxon>
        <taxon>Liliopsida</taxon>
        <taxon>Poales</taxon>
        <taxon>Poaceae</taxon>
        <taxon>PACMAD clade</taxon>
        <taxon>Panicoideae</taxon>
        <taxon>Panicodae</taxon>
        <taxon>Paniceae</taxon>
        <taxon>Panicinae</taxon>
        <taxon>Panicum</taxon>
        <taxon>Panicum sect. Hiantes</taxon>
    </lineage>
</organism>
<evidence type="ECO:0000313" key="2">
    <source>
        <dbReference type="EMBL" id="KAG2589201.1"/>
    </source>
</evidence>
<dbReference type="EMBL" id="CM029046">
    <property type="protein sequence ID" value="KAG2589201.1"/>
    <property type="molecule type" value="Genomic_DNA"/>
</dbReference>